<comment type="caution">
    <text evidence="2">The sequence shown here is derived from an EMBL/GenBank/DDBJ whole genome shotgun (WGS) entry which is preliminary data.</text>
</comment>
<feature type="compositionally biased region" description="Basic residues" evidence="1">
    <location>
        <begin position="104"/>
        <end position="121"/>
    </location>
</feature>
<feature type="compositionally biased region" description="Basic and acidic residues" evidence="1">
    <location>
        <begin position="25"/>
        <end position="46"/>
    </location>
</feature>
<gene>
    <name evidence="2" type="ORF">HaLaN_32205</name>
</gene>
<evidence type="ECO:0000256" key="1">
    <source>
        <dbReference type="SAM" id="MobiDB-lite"/>
    </source>
</evidence>
<feature type="region of interest" description="Disordered" evidence="1">
    <location>
        <begin position="1"/>
        <end position="142"/>
    </location>
</feature>
<reference evidence="2 3" key="1">
    <citation type="submission" date="2020-02" db="EMBL/GenBank/DDBJ databases">
        <title>Draft genome sequence of Haematococcus lacustris strain NIES-144.</title>
        <authorList>
            <person name="Morimoto D."/>
            <person name="Nakagawa S."/>
            <person name="Yoshida T."/>
            <person name="Sawayama S."/>
        </authorList>
    </citation>
    <scope>NUCLEOTIDE SEQUENCE [LARGE SCALE GENOMIC DNA]</scope>
    <source>
        <strain evidence="2 3">NIES-144</strain>
    </source>
</reference>
<evidence type="ECO:0000313" key="3">
    <source>
        <dbReference type="Proteomes" id="UP000485058"/>
    </source>
</evidence>
<feature type="non-terminal residue" evidence="2">
    <location>
        <position position="142"/>
    </location>
</feature>
<feature type="non-terminal residue" evidence="2">
    <location>
        <position position="1"/>
    </location>
</feature>
<sequence length="142" mass="16696">FADEHGVRWELELLKDESEDIEDEQDRRGLGVERRRRDDDDSKGEQPEQPEQPEQDQALVTDLPSVLLQDWDKNIPDDARKYIPEDWDKNIPEEYRKYIPKEYRPKHKDAKGKGKDRPRRSRRDEMGIATLDGLPQDASDAA</sequence>
<feature type="compositionally biased region" description="Basic and acidic residues" evidence="1">
    <location>
        <begin position="70"/>
        <end position="103"/>
    </location>
</feature>
<dbReference type="EMBL" id="BLLF01007343">
    <property type="protein sequence ID" value="GFH32910.1"/>
    <property type="molecule type" value="Genomic_DNA"/>
</dbReference>
<dbReference type="Proteomes" id="UP000485058">
    <property type="component" value="Unassembled WGS sequence"/>
</dbReference>
<dbReference type="AlphaFoldDB" id="A0A6A0AJ00"/>
<evidence type="ECO:0000313" key="2">
    <source>
        <dbReference type="EMBL" id="GFH32910.1"/>
    </source>
</evidence>
<protein>
    <submittedName>
        <fullName evidence="2">Uncharacterized protein</fullName>
    </submittedName>
</protein>
<keyword evidence="3" id="KW-1185">Reference proteome</keyword>
<accession>A0A6A0AJ00</accession>
<feature type="compositionally biased region" description="Basic and acidic residues" evidence="1">
    <location>
        <begin position="1"/>
        <end position="16"/>
    </location>
</feature>
<organism evidence="2 3">
    <name type="scientific">Haematococcus lacustris</name>
    <name type="common">Green alga</name>
    <name type="synonym">Haematococcus pluvialis</name>
    <dbReference type="NCBI Taxonomy" id="44745"/>
    <lineage>
        <taxon>Eukaryota</taxon>
        <taxon>Viridiplantae</taxon>
        <taxon>Chlorophyta</taxon>
        <taxon>core chlorophytes</taxon>
        <taxon>Chlorophyceae</taxon>
        <taxon>CS clade</taxon>
        <taxon>Chlamydomonadales</taxon>
        <taxon>Haematococcaceae</taxon>
        <taxon>Haematococcus</taxon>
    </lineage>
</organism>
<proteinExistence type="predicted"/>
<name>A0A6A0AJ00_HAELA</name>